<reference evidence="7 8" key="1">
    <citation type="submission" date="2020-09" db="EMBL/GenBank/DDBJ databases">
        <title>Isolation and identification of active actinomycetes.</title>
        <authorList>
            <person name="Li X."/>
        </authorList>
    </citation>
    <scope>NUCLEOTIDE SEQUENCE [LARGE SCALE GENOMIC DNA]</scope>
    <source>
        <strain evidence="7 8">NEAU-LLC</strain>
    </source>
</reference>
<dbReference type="RefSeq" id="WP_191171448.1">
    <property type="nucleotide sequence ID" value="NZ_JACXZS010000005.1"/>
</dbReference>
<evidence type="ECO:0000256" key="5">
    <source>
        <dbReference type="SAM" id="SignalP"/>
    </source>
</evidence>
<feature type="active site" description="Proton donor" evidence="4">
    <location>
        <position position="221"/>
    </location>
</feature>
<gene>
    <name evidence="7" type="ORF">IF188_08940</name>
</gene>
<evidence type="ECO:0000256" key="3">
    <source>
        <dbReference type="ARBA" id="ARBA00023295"/>
    </source>
</evidence>
<dbReference type="InterPro" id="IPR014756">
    <property type="entry name" value="Ig_E-set"/>
</dbReference>
<name>A0ABR8NMC3_9MICO</name>
<sequence>MNRPLLSVRTLTTTAAATVTAAALVLGGLAPAAGAAGLVPAAAPAAATTAPVDLVDDAATPETRSLFAYLRDVRGTGMLFGHQHTTDYGESFAVRDGVASDVKAATGDYPALFGFDTLIIEGRERPGVADATREQNALTLAQSIREAHDLGGISTLSAHIENFVTSGDFYDTSGDTLRAVLPGGAKNAELTAYLDLVALAATNAVDSDGTPIPIVFRPWHENAGSWFWWGAAFGTPGEYAELYRYTVEYLRDVKDVHNLLYAFSPGGGFGGDASLYLRTYPGDDFIDVLGYDTYDAGASPAFLTGLVADLGMIAELADARGKISAFTEFGITGGVQPDGQNQNTSWYTDVLDAIMADPEASRSAYMLTWANFGESTTPYTPTDGEMLPDFLAYFDDPRTLFASDLPDVYGGSTDAVAAAPTVHLASPADGARVATSPTTLRASVRGYDADRVYVTVDGAGAGIELTAPTAGGLWWTGTWPVPAELLDNSTHTLTVHVIAGEVEVATRTSTVVTGERPQLEPGTVDDFEGYGDDTALRSEYTQIGANTIGLARATDGAAVGGGEQALRFDYSFATQSYTGIGKQVAGDWSGFWDFQLWVDPDASNNKLVLQLVADGVSFEAYPSLAGDDPYLATIPFADWRPAPWDTAHADRRLTPETLAKVTAFNIFVNAVDGGAASGSVSLDELRAVPGTPPPTTYADVSRDHPDYAAIEWLHGVHDLGDKNGRFHPTRAVSAADLRAVFAAYDASAAAPSGTSRLDLAVALWQLAGSPATGAAHAYRDVPDAATAAVSWAVDSAVMAPASAARFGASSRVDRAELARSLFMADAVRVDTAPVVISNFTSGADGWNIASWETNGGVAAAADGRLVVDPGAGGNWVSWSGGLDLSGRTQLLLDVPATTGFDTKAALQLGPDWTWCETAQAGWVSGAHTGADAVVIDLTTLSADCRALLGDVRGINVYLNEGHHELDAVSVR</sequence>
<organism evidence="7 8">
    <name type="scientific">Microbacterium helvum</name>
    <dbReference type="NCBI Taxonomy" id="2773713"/>
    <lineage>
        <taxon>Bacteria</taxon>
        <taxon>Bacillati</taxon>
        <taxon>Actinomycetota</taxon>
        <taxon>Actinomycetes</taxon>
        <taxon>Micrococcales</taxon>
        <taxon>Microbacteriaceae</taxon>
        <taxon>Microbacterium</taxon>
    </lineage>
</organism>
<evidence type="ECO:0000259" key="6">
    <source>
        <dbReference type="PROSITE" id="PS51764"/>
    </source>
</evidence>
<comment type="caution">
    <text evidence="7">The sequence shown here is derived from an EMBL/GenBank/DDBJ whole genome shotgun (WGS) entry which is preliminary data.</text>
</comment>
<feature type="domain" description="GH26" evidence="6">
    <location>
        <begin position="61"/>
        <end position="403"/>
    </location>
</feature>
<dbReference type="PRINTS" id="PR00739">
    <property type="entry name" value="GLHYDRLASE26"/>
</dbReference>
<dbReference type="InterPro" id="IPR017853">
    <property type="entry name" value="GH"/>
</dbReference>
<accession>A0ABR8NMC3</accession>
<dbReference type="Gene3D" id="2.60.120.260">
    <property type="entry name" value="Galactose-binding domain-like"/>
    <property type="match status" value="1"/>
</dbReference>
<dbReference type="Gene3D" id="3.20.20.80">
    <property type="entry name" value="Glycosidases"/>
    <property type="match status" value="1"/>
</dbReference>
<dbReference type="InterPro" id="IPR000805">
    <property type="entry name" value="Glyco_hydro_26"/>
</dbReference>
<dbReference type="Pfam" id="PF17957">
    <property type="entry name" value="Big_7"/>
    <property type="match status" value="1"/>
</dbReference>
<evidence type="ECO:0000313" key="7">
    <source>
        <dbReference type="EMBL" id="MBD3941817.1"/>
    </source>
</evidence>
<dbReference type="InterPro" id="IPR022790">
    <property type="entry name" value="GH26_dom"/>
</dbReference>
<comment type="similarity">
    <text evidence="1 4">Belongs to the glycosyl hydrolase 26 family.</text>
</comment>
<dbReference type="InterPro" id="IPR013783">
    <property type="entry name" value="Ig-like_fold"/>
</dbReference>
<dbReference type="Gene3D" id="2.60.40.10">
    <property type="entry name" value="Immunoglobulins"/>
    <property type="match status" value="1"/>
</dbReference>
<feature type="active site" description="Nucleophile" evidence="4">
    <location>
        <position position="328"/>
    </location>
</feature>
<keyword evidence="8" id="KW-1185">Reference proteome</keyword>
<dbReference type="PANTHER" id="PTHR40079:SF4">
    <property type="entry name" value="GH26 DOMAIN-CONTAINING PROTEIN-RELATED"/>
    <property type="match status" value="1"/>
</dbReference>
<keyword evidence="2 4" id="KW-0378">Hydrolase</keyword>
<dbReference type="SUPFAM" id="SSF51445">
    <property type="entry name" value="(Trans)glycosidases"/>
    <property type="match status" value="1"/>
</dbReference>
<evidence type="ECO:0000256" key="4">
    <source>
        <dbReference type="PROSITE-ProRule" id="PRU01100"/>
    </source>
</evidence>
<evidence type="ECO:0000256" key="2">
    <source>
        <dbReference type="ARBA" id="ARBA00022801"/>
    </source>
</evidence>
<dbReference type="Proteomes" id="UP000598426">
    <property type="component" value="Unassembled WGS sequence"/>
</dbReference>
<keyword evidence="3 4" id="KW-0326">Glycosidase</keyword>
<dbReference type="PANTHER" id="PTHR40079">
    <property type="entry name" value="MANNAN ENDO-1,4-BETA-MANNOSIDASE E-RELATED"/>
    <property type="match status" value="1"/>
</dbReference>
<dbReference type="InterPro" id="IPR008979">
    <property type="entry name" value="Galactose-bd-like_sf"/>
</dbReference>
<dbReference type="Pfam" id="PF02156">
    <property type="entry name" value="Glyco_hydro_26"/>
    <property type="match status" value="1"/>
</dbReference>
<dbReference type="SUPFAM" id="SSF81296">
    <property type="entry name" value="E set domains"/>
    <property type="match status" value="1"/>
</dbReference>
<evidence type="ECO:0000313" key="8">
    <source>
        <dbReference type="Proteomes" id="UP000598426"/>
    </source>
</evidence>
<protein>
    <recommendedName>
        <fullName evidence="6">GH26 domain-containing protein</fullName>
    </recommendedName>
</protein>
<feature type="signal peptide" evidence="5">
    <location>
        <begin position="1"/>
        <end position="35"/>
    </location>
</feature>
<keyword evidence="5" id="KW-0732">Signal</keyword>
<proteinExistence type="inferred from homology"/>
<dbReference type="PROSITE" id="PS51318">
    <property type="entry name" value="TAT"/>
    <property type="match status" value="1"/>
</dbReference>
<dbReference type="EMBL" id="JACXZS010000005">
    <property type="protein sequence ID" value="MBD3941817.1"/>
    <property type="molecule type" value="Genomic_DNA"/>
</dbReference>
<dbReference type="InterPro" id="IPR006311">
    <property type="entry name" value="TAT_signal"/>
</dbReference>
<dbReference type="SUPFAM" id="SSF49785">
    <property type="entry name" value="Galactose-binding domain-like"/>
    <property type="match status" value="1"/>
</dbReference>
<dbReference type="PROSITE" id="PS51764">
    <property type="entry name" value="GH26"/>
    <property type="match status" value="1"/>
</dbReference>
<feature type="chain" id="PRO_5045794984" description="GH26 domain-containing protein" evidence="5">
    <location>
        <begin position="36"/>
        <end position="971"/>
    </location>
</feature>
<evidence type="ECO:0000256" key="1">
    <source>
        <dbReference type="ARBA" id="ARBA00007754"/>
    </source>
</evidence>